<dbReference type="AlphaFoldDB" id="A0A382LFJ0"/>
<dbReference type="EMBL" id="UINC01086719">
    <property type="protein sequence ID" value="SVC35429.1"/>
    <property type="molecule type" value="Genomic_DNA"/>
</dbReference>
<accession>A0A382LFJ0</accession>
<dbReference type="SUPFAM" id="SSF51126">
    <property type="entry name" value="Pectin lyase-like"/>
    <property type="match status" value="1"/>
</dbReference>
<sequence length="297" mass="31676">MAIVQISRITHRQGLAENLPQLAGGELGWSIDDRKLYIGNGTLTDGAPVIGNTEVLTEFSDVLALASSYTYKGDAGGYTVVTGATAAAPITRKLQEKFDDFASVKDFGAKGDGSTDDTAAINRALYELFSRQVSAEIRRSLYFPAGTYIISDTIKIPSYAKLWGEGADSSVIKLSPADSSFPSYLARTTDSLQQTGTNIGLNAAILPKQIEVSDLTFESAIATSVFLLESTSQAYFNSVNFIGGDTVANLGVATANTKCFEIKGSSTSIPEMVTVDKCQFRLCTYGFHCDDDAKGVT</sequence>
<evidence type="ECO:0000259" key="1">
    <source>
        <dbReference type="Pfam" id="PF12708"/>
    </source>
</evidence>
<feature type="domain" description="Rhamnogalacturonase A/B/Epimerase-like pectate lyase" evidence="1">
    <location>
        <begin position="101"/>
        <end position="176"/>
    </location>
</feature>
<dbReference type="Pfam" id="PF12708">
    <property type="entry name" value="Pect-lyase_RHGA_epim"/>
    <property type="match status" value="1"/>
</dbReference>
<dbReference type="InterPro" id="IPR012334">
    <property type="entry name" value="Pectin_lyas_fold"/>
</dbReference>
<organism evidence="2">
    <name type="scientific">marine metagenome</name>
    <dbReference type="NCBI Taxonomy" id="408172"/>
    <lineage>
        <taxon>unclassified sequences</taxon>
        <taxon>metagenomes</taxon>
        <taxon>ecological metagenomes</taxon>
    </lineage>
</organism>
<gene>
    <name evidence="2" type="ORF">METZ01_LOCUS288283</name>
</gene>
<evidence type="ECO:0000313" key="2">
    <source>
        <dbReference type="EMBL" id="SVC35429.1"/>
    </source>
</evidence>
<dbReference type="InterPro" id="IPR024535">
    <property type="entry name" value="RHGA/B-epi-like_pectate_lyase"/>
</dbReference>
<protein>
    <recommendedName>
        <fullName evidence="1">Rhamnogalacturonase A/B/Epimerase-like pectate lyase domain-containing protein</fullName>
    </recommendedName>
</protein>
<dbReference type="InterPro" id="IPR011050">
    <property type="entry name" value="Pectin_lyase_fold/virulence"/>
</dbReference>
<reference evidence="2" key="1">
    <citation type="submission" date="2018-05" db="EMBL/GenBank/DDBJ databases">
        <authorList>
            <person name="Lanie J.A."/>
            <person name="Ng W.-L."/>
            <person name="Kazmierczak K.M."/>
            <person name="Andrzejewski T.M."/>
            <person name="Davidsen T.M."/>
            <person name="Wayne K.J."/>
            <person name="Tettelin H."/>
            <person name="Glass J.I."/>
            <person name="Rusch D."/>
            <person name="Podicherti R."/>
            <person name="Tsui H.-C.T."/>
            <person name="Winkler M.E."/>
        </authorList>
    </citation>
    <scope>NUCLEOTIDE SEQUENCE</scope>
</reference>
<proteinExistence type="predicted"/>
<dbReference type="Gene3D" id="2.160.20.10">
    <property type="entry name" value="Single-stranded right-handed beta-helix, Pectin lyase-like"/>
    <property type="match status" value="1"/>
</dbReference>
<feature type="non-terminal residue" evidence="2">
    <location>
        <position position="297"/>
    </location>
</feature>
<name>A0A382LFJ0_9ZZZZ</name>